<gene>
    <name evidence="4" type="ORF">KK1_041717</name>
</gene>
<dbReference type="Proteomes" id="UP000075243">
    <property type="component" value="Unassembled WGS sequence"/>
</dbReference>
<keyword evidence="5" id="KW-1185">Reference proteome</keyword>
<dbReference type="Pfam" id="PF03732">
    <property type="entry name" value="Retrotrans_gag"/>
    <property type="match status" value="1"/>
</dbReference>
<proteinExistence type="predicted"/>
<reference evidence="4" key="1">
    <citation type="journal article" date="2012" name="Nat. Biotechnol.">
        <title>Draft genome sequence of pigeonpea (Cajanus cajan), an orphan legume crop of resource-poor farmers.</title>
        <authorList>
            <person name="Varshney R.K."/>
            <person name="Chen W."/>
            <person name="Li Y."/>
            <person name="Bharti A.K."/>
            <person name="Saxena R.K."/>
            <person name="Schlueter J.A."/>
            <person name="Donoghue M.T."/>
            <person name="Azam S."/>
            <person name="Fan G."/>
            <person name="Whaley A.M."/>
            <person name="Farmer A.D."/>
            <person name="Sheridan J."/>
            <person name="Iwata A."/>
            <person name="Tuteja R."/>
            <person name="Penmetsa R.V."/>
            <person name="Wu W."/>
            <person name="Upadhyaya H.D."/>
            <person name="Yang S.P."/>
            <person name="Shah T."/>
            <person name="Saxena K.B."/>
            <person name="Michael T."/>
            <person name="McCombie W.R."/>
            <person name="Yang B."/>
            <person name="Zhang G."/>
            <person name="Yang H."/>
            <person name="Wang J."/>
            <person name="Spillane C."/>
            <person name="Cook D.R."/>
            <person name="May G.D."/>
            <person name="Xu X."/>
            <person name="Jackson S.A."/>
        </authorList>
    </citation>
    <scope>NUCLEOTIDE SEQUENCE [LARGE SCALE GENOMIC DNA]</scope>
</reference>
<accession>A0A151R3H9</accession>
<evidence type="ECO:0000259" key="3">
    <source>
        <dbReference type="Pfam" id="PF20523"/>
    </source>
</evidence>
<dbReference type="Pfam" id="PF20523">
    <property type="entry name" value="DUF6738"/>
    <property type="match status" value="1"/>
</dbReference>
<feature type="compositionally biased region" description="Low complexity" evidence="1">
    <location>
        <begin position="365"/>
        <end position="388"/>
    </location>
</feature>
<dbReference type="Gramene" id="C.cajan_33881.t">
    <property type="protein sequence ID" value="C.cajan_33881.t.cds1"/>
    <property type="gene ID" value="C.cajan_33881"/>
</dbReference>
<dbReference type="PANTHER" id="PTHR33223:SF3">
    <property type="match status" value="1"/>
</dbReference>
<dbReference type="InterPro" id="IPR046626">
    <property type="entry name" value="DUF6738"/>
</dbReference>
<evidence type="ECO:0000256" key="1">
    <source>
        <dbReference type="SAM" id="MobiDB-lite"/>
    </source>
</evidence>
<feature type="domain" description="DUF6738" evidence="3">
    <location>
        <begin position="2"/>
        <end position="77"/>
    </location>
</feature>
<evidence type="ECO:0000259" key="2">
    <source>
        <dbReference type="Pfam" id="PF03732"/>
    </source>
</evidence>
<sequence length="514" mass="57837">CMTRSNPDFLHPFDPKIDRTFHRLIREHFIPSLDSDTDSHSHIHSHSVGVASELDSIQTENMGEQPYNGPRERTLREMVAPDFTYESLCIQYPEEDIPFVLKNGLIHLFPKFHGHAGEDPHKHLKEFHIDCSTMKSPDVQEDHIYLKEFPHSLEGVVKDWLYYLAPRSITSWDDLKRMFLEKFFPASRTTTIRKDISGIRQLGGESLYEYWERFKKLCASCPHHQISEQLLLQYFYEGLNNMERSMIDATSGGALGDMTLAEARHLIEKMASNSQQFSTRNDNAIVVRGVHDVATDADKKLETKLDALVNLVTQLAANQKYASVAWVCNICTSNDHHTDSCPPLQQPSDVHAPQAYAANIYNNRPAQQQQQNQPPFQNHPSSSSYQPPQQRPPSLAPAPLAPQPSTSEPSLEELVRQMTLQNIQFQQETRASIQSLTNQMGQMATQLNQAQSQNSDKLPSQTVQNPKNVSAITLRSGKQIEIPIAVPPPPSAPVSILVPVPASASEQKDELVGA</sequence>
<feature type="compositionally biased region" description="Pro residues" evidence="1">
    <location>
        <begin position="389"/>
        <end position="402"/>
    </location>
</feature>
<evidence type="ECO:0000313" key="5">
    <source>
        <dbReference type="Proteomes" id="UP000075243"/>
    </source>
</evidence>
<protein>
    <submittedName>
        <fullName evidence="4">Uncharacterized protein</fullName>
    </submittedName>
</protein>
<feature type="non-terminal residue" evidence="4">
    <location>
        <position position="1"/>
    </location>
</feature>
<feature type="region of interest" description="Disordered" evidence="1">
    <location>
        <begin position="365"/>
        <end position="410"/>
    </location>
</feature>
<feature type="domain" description="Retrotransposon gag" evidence="2">
    <location>
        <begin position="149"/>
        <end position="240"/>
    </location>
</feature>
<dbReference type="OMA" id="NICTSND"/>
<evidence type="ECO:0000313" key="4">
    <source>
        <dbReference type="EMBL" id="KYP37137.1"/>
    </source>
</evidence>
<name>A0A151R3H9_CAJCA</name>
<dbReference type="InterPro" id="IPR005162">
    <property type="entry name" value="Retrotrans_gag_dom"/>
</dbReference>
<organism evidence="4 5">
    <name type="scientific">Cajanus cajan</name>
    <name type="common">Pigeon pea</name>
    <name type="synonym">Cajanus indicus</name>
    <dbReference type="NCBI Taxonomy" id="3821"/>
    <lineage>
        <taxon>Eukaryota</taxon>
        <taxon>Viridiplantae</taxon>
        <taxon>Streptophyta</taxon>
        <taxon>Embryophyta</taxon>
        <taxon>Tracheophyta</taxon>
        <taxon>Spermatophyta</taxon>
        <taxon>Magnoliopsida</taxon>
        <taxon>eudicotyledons</taxon>
        <taxon>Gunneridae</taxon>
        <taxon>Pentapetalae</taxon>
        <taxon>rosids</taxon>
        <taxon>fabids</taxon>
        <taxon>Fabales</taxon>
        <taxon>Fabaceae</taxon>
        <taxon>Papilionoideae</taxon>
        <taxon>50 kb inversion clade</taxon>
        <taxon>NPAAA clade</taxon>
        <taxon>indigoferoid/millettioid clade</taxon>
        <taxon>Phaseoleae</taxon>
        <taxon>Cajanus</taxon>
    </lineage>
</organism>
<dbReference type="PANTHER" id="PTHR33223">
    <property type="entry name" value="CCHC-TYPE DOMAIN-CONTAINING PROTEIN"/>
    <property type="match status" value="1"/>
</dbReference>
<dbReference type="AlphaFoldDB" id="A0A151R3H9"/>
<dbReference type="EMBL" id="KQ484137">
    <property type="protein sequence ID" value="KYP37137.1"/>
    <property type="molecule type" value="Genomic_DNA"/>
</dbReference>